<evidence type="ECO:0000313" key="2">
    <source>
        <dbReference type="Proteomes" id="UP000266673"/>
    </source>
</evidence>
<keyword evidence="2" id="KW-1185">Reference proteome</keyword>
<reference evidence="1 2" key="1">
    <citation type="submission" date="2018-06" db="EMBL/GenBank/DDBJ databases">
        <title>Comparative genomics reveals the genomic features of Rhizophagus irregularis, R. cerebriforme, R. diaphanum and Gigaspora rosea, and their symbiotic lifestyle signature.</title>
        <authorList>
            <person name="Morin E."/>
            <person name="San Clemente H."/>
            <person name="Chen E.C.H."/>
            <person name="De La Providencia I."/>
            <person name="Hainaut M."/>
            <person name="Kuo A."/>
            <person name="Kohler A."/>
            <person name="Murat C."/>
            <person name="Tang N."/>
            <person name="Roy S."/>
            <person name="Loubradou J."/>
            <person name="Henrissat B."/>
            <person name="Grigoriev I.V."/>
            <person name="Corradi N."/>
            <person name="Roux C."/>
            <person name="Martin F.M."/>
        </authorList>
    </citation>
    <scope>NUCLEOTIDE SEQUENCE [LARGE SCALE GENOMIC DNA]</scope>
    <source>
        <strain evidence="1 2">DAOM 194757</strain>
    </source>
</reference>
<accession>A0A397W2U0</accession>
<sequence>MQLYFSHKTWIQELQQDIQEYLVRENVTRRLESIKLTTYDPGKSGRGFNNPELKVYGACGFGFELSFIRLIWKGNALQEMIELIFSINKKLDKLIDSEPSHIVKDFLYY</sequence>
<gene>
    <name evidence="1" type="ORF">C2G38_2137353</name>
</gene>
<comment type="caution">
    <text evidence="1">The sequence shown here is derived from an EMBL/GenBank/DDBJ whole genome shotgun (WGS) entry which is preliminary data.</text>
</comment>
<evidence type="ECO:0000313" key="1">
    <source>
        <dbReference type="EMBL" id="RIB28391.1"/>
    </source>
</evidence>
<proteinExistence type="predicted"/>
<dbReference type="AlphaFoldDB" id="A0A397W2U0"/>
<name>A0A397W2U0_9GLOM</name>
<dbReference type="Proteomes" id="UP000266673">
    <property type="component" value="Unassembled WGS sequence"/>
</dbReference>
<dbReference type="EMBL" id="QKWP01000067">
    <property type="protein sequence ID" value="RIB28391.1"/>
    <property type="molecule type" value="Genomic_DNA"/>
</dbReference>
<organism evidence="1 2">
    <name type="scientific">Gigaspora rosea</name>
    <dbReference type="NCBI Taxonomy" id="44941"/>
    <lineage>
        <taxon>Eukaryota</taxon>
        <taxon>Fungi</taxon>
        <taxon>Fungi incertae sedis</taxon>
        <taxon>Mucoromycota</taxon>
        <taxon>Glomeromycotina</taxon>
        <taxon>Glomeromycetes</taxon>
        <taxon>Diversisporales</taxon>
        <taxon>Gigasporaceae</taxon>
        <taxon>Gigaspora</taxon>
    </lineage>
</organism>
<protein>
    <submittedName>
        <fullName evidence="1">Uncharacterized protein</fullName>
    </submittedName>
</protein>